<dbReference type="AlphaFoldDB" id="A0A7L5E2S7"/>
<evidence type="ECO:0000313" key="2">
    <source>
        <dbReference type="Proteomes" id="UP000503278"/>
    </source>
</evidence>
<sequence>MTLSKLIPGEAGYIKIDDNFLNKEAKTLLRENFSEHDFAFVRKHHRLENFRHPGTYNIRLFNIGPHNFTIHKFKDEYFILVYNSQIHYLCNCRDGLAECIDSFI</sequence>
<dbReference type="RefSeq" id="WP_169605663.1">
    <property type="nucleotide sequence ID" value="NZ_CP051682.1"/>
</dbReference>
<protein>
    <submittedName>
        <fullName evidence="1">Uncharacterized protein</fullName>
    </submittedName>
</protein>
<organism evidence="1 2">
    <name type="scientific">Mucilaginibacter robiniae</name>
    <dbReference type="NCBI Taxonomy" id="2728022"/>
    <lineage>
        <taxon>Bacteria</taxon>
        <taxon>Pseudomonadati</taxon>
        <taxon>Bacteroidota</taxon>
        <taxon>Sphingobacteriia</taxon>
        <taxon>Sphingobacteriales</taxon>
        <taxon>Sphingobacteriaceae</taxon>
        <taxon>Mucilaginibacter</taxon>
    </lineage>
</organism>
<evidence type="ECO:0000313" key="1">
    <source>
        <dbReference type="EMBL" id="QJD94646.1"/>
    </source>
</evidence>
<gene>
    <name evidence="1" type="ORF">HH214_01550</name>
</gene>
<name>A0A7L5E2S7_9SPHI</name>
<dbReference type="EMBL" id="CP051682">
    <property type="protein sequence ID" value="QJD94646.1"/>
    <property type="molecule type" value="Genomic_DNA"/>
</dbReference>
<proteinExistence type="predicted"/>
<keyword evidence="2" id="KW-1185">Reference proteome</keyword>
<dbReference type="KEGG" id="mrob:HH214_01550"/>
<accession>A0A7L5E2S7</accession>
<dbReference type="Proteomes" id="UP000503278">
    <property type="component" value="Chromosome"/>
</dbReference>
<reference evidence="1 2" key="1">
    <citation type="submission" date="2020-04" db="EMBL/GenBank/DDBJ databases">
        <title>Genome sequencing of novel species.</title>
        <authorList>
            <person name="Heo J."/>
            <person name="Kim S.-J."/>
            <person name="Kim J.-S."/>
            <person name="Hong S.-B."/>
            <person name="Kwon S.-W."/>
        </authorList>
    </citation>
    <scope>NUCLEOTIDE SEQUENCE [LARGE SCALE GENOMIC DNA]</scope>
    <source>
        <strain evidence="1 2">F39-2</strain>
    </source>
</reference>